<dbReference type="EMBL" id="OVEO01000001">
    <property type="protein sequence ID" value="SPQ93126.1"/>
    <property type="molecule type" value="Genomic_DNA"/>
</dbReference>
<feature type="region of interest" description="Disordered" evidence="5">
    <location>
        <begin position="697"/>
        <end position="721"/>
    </location>
</feature>
<evidence type="ECO:0000313" key="9">
    <source>
        <dbReference type="Proteomes" id="UP000039324"/>
    </source>
</evidence>
<keyword evidence="1 4" id="KW-0378">Hydrolase</keyword>
<sequence>MSSWMPSFNASPPLTPGTSSTMADARHRRRYEATLATDRQRKIETLRDDMMQAETYDQWMQAAVMLDALENRELWKVKDESPFYDHALVQMTVEHLREAHAHDDLHAISYHLRNSLHRNFAGLENVQLYEHTHVGTKHLVEDYVKQVLTCIDHLVQSKSPAMSIGQRLAFCREIRHLYGHTALLLSGGAMFGLYHLGVVKALAQAHLLPRLIAGSSAGALIACIIGVRTDDEVATLFETGASMKLDFFGESDNVLSKIRRLLREGVVLDIANVKRCCVELIGDVTFQEAYQRTGRTLNVTVSHATRLKKGTRLLNHLTAPRVVVWSAACASCAVPGLFKPVTILAKSHDGDLVPFEPTAQQYVDGSYLNDLPIDELSELFGCNYTIVSQVNPYVIPFVKGLQKQETAHPAEQTAIQSLCNKFSVFMKSEIHHRCLQAADLGLAPRILEFLVPVINQIYSGDVTIVPDLRNGFKDYMNVMSNPTESSIQDCIRCGQRSTWPALSMIVNHYSIERALLEAVDRMRYAAADRSYVDAPLGSRSLSDLNALVPRLDHDDFSGAGRLVALSIAGRHRPSLLADIAVHMSKMGLRMTGGQMTTQGDWAFYDFTARLHLPSDRDAAHAHVEGIAHVFQSLFAGSDAIVSLAAADDTDPASDPAAIKRVCLPGSPAATADDADTPPGAHDERTSLTRLIRAHLSGKSAPSALRRIQSASSMSQCDRPAA</sequence>
<feature type="active site" description="Nucleophile" evidence="4">
    <location>
        <position position="216"/>
    </location>
</feature>
<dbReference type="InterPro" id="IPR021771">
    <property type="entry name" value="Triacylglycerol_lipase_N"/>
</dbReference>
<dbReference type="OrthoDB" id="10049244at2759"/>
<feature type="active site" description="Proton acceptor" evidence="4">
    <location>
        <position position="364"/>
    </location>
</feature>
<evidence type="ECO:0000256" key="5">
    <source>
        <dbReference type="SAM" id="MobiDB-lite"/>
    </source>
</evidence>
<protein>
    <recommendedName>
        <fullName evidence="6">PNPLA domain-containing protein</fullName>
    </recommendedName>
</protein>
<dbReference type="SUPFAM" id="SSF52151">
    <property type="entry name" value="FabD/lysophospholipase-like"/>
    <property type="match status" value="1"/>
</dbReference>
<dbReference type="PANTHER" id="PTHR14226:SF10">
    <property type="entry name" value="TRIACYLGLYCEROL LIPASE 4-RELATED"/>
    <property type="match status" value="1"/>
</dbReference>
<gene>
    <name evidence="7" type="ORF">PBRA_009539</name>
    <name evidence="8" type="ORF">PLBR_LOCUS341</name>
</gene>
<dbReference type="InterPro" id="IPR002641">
    <property type="entry name" value="PNPLA_dom"/>
</dbReference>
<name>A0A0G4J923_PLABS</name>
<feature type="region of interest" description="Disordered" evidence="5">
    <location>
        <begin position="1"/>
        <end position="25"/>
    </location>
</feature>
<dbReference type="GO" id="GO:0016042">
    <property type="term" value="P:lipid catabolic process"/>
    <property type="evidence" value="ECO:0007669"/>
    <property type="project" value="UniProtKB-UniRule"/>
</dbReference>
<feature type="domain" description="PNPLA" evidence="6">
    <location>
        <begin position="183"/>
        <end position="377"/>
    </location>
</feature>
<dbReference type="Pfam" id="PF11815">
    <property type="entry name" value="DUF3336"/>
    <property type="match status" value="1"/>
</dbReference>
<dbReference type="PROSITE" id="PS51635">
    <property type="entry name" value="PNPLA"/>
    <property type="match status" value="1"/>
</dbReference>
<dbReference type="CDD" id="cd04873">
    <property type="entry name" value="ACT_UUR-ACR-like"/>
    <property type="match status" value="1"/>
</dbReference>
<evidence type="ECO:0000256" key="4">
    <source>
        <dbReference type="PROSITE-ProRule" id="PRU01161"/>
    </source>
</evidence>
<dbReference type="Proteomes" id="UP000039324">
    <property type="component" value="Unassembled WGS sequence"/>
</dbReference>
<evidence type="ECO:0000313" key="8">
    <source>
        <dbReference type="EMBL" id="SPQ93126.1"/>
    </source>
</evidence>
<proteinExistence type="predicted"/>
<dbReference type="STRING" id="37360.A0A0G4J923"/>
<keyword evidence="3 4" id="KW-0443">Lipid metabolism</keyword>
<dbReference type="EMBL" id="CDSF01000160">
    <property type="protein sequence ID" value="CEP03959.1"/>
    <property type="molecule type" value="Genomic_DNA"/>
</dbReference>
<comment type="caution">
    <text evidence="4">Lacks conserved residue(s) required for the propagation of feature annotation.</text>
</comment>
<reference evidence="7 9" key="1">
    <citation type="submission" date="2015-02" db="EMBL/GenBank/DDBJ databases">
        <authorList>
            <person name="Chooi Y.-H."/>
        </authorList>
    </citation>
    <scope>NUCLEOTIDE SEQUENCE [LARGE SCALE GENOMIC DNA]</scope>
    <source>
        <strain evidence="7">E3</strain>
    </source>
</reference>
<keyword evidence="8" id="KW-0496">Mitochondrion</keyword>
<keyword evidence="9" id="KW-1185">Reference proteome</keyword>
<evidence type="ECO:0000313" key="7">
    <source>
        <dbReference type="EMBL" id="CEP03959.1"/>
    </source>
</evidence>
<reference evidence="8 10" key="2">
    <citation type="submission" date="2018-03" db="EMBL/GenBank/DDBJ databases">
        <authorList>
            <person name="Fogelqvist J."/>
        </authorList>
    </citation>
    <scope>NUCLEOTIDE SEQUENCE [LARGE SCALE GENOMIC DNA]</scope>
</reference>
<dbReference type="InterPro" id="IPR016035">
    <property type="entry name" value="Acyl_Trfase/lysoPLipase"/>
</dbReference>
<keyword evidence="2 4" id="KW-0442">Lipid degradation</keyword>
<dbReference type="OMA" id="GYGNIDQ"/>
<dbReference type="Gene3D" id="3.40.1090.10">
    <property type="entry name" value="Cytosolic phospholipase A2 catalytic domain"/>
    <property type="match status" value="2"/>
</dbReference>
<evidence type="ECO:0000313" key="10">
    <source>
        <dbReference type="Proteomes" id="UP000290189"/>
    </source>
</evidence>
<accession>A0A0G4J923</accession>
<feature type="compositionally biased region" description="Polar residues" evidence="5">
    <location>
        <begin position="1"/>
        <end position="22"/>
    </location>
</feature>
<evidence type="ECO:0000256" key="2">
    <source>
        <dbReference type="ARBA" id="ARBA00022963"/>
    </source>
</evidence>
<evidence type="ECO:0000256" key="1">
    <source>
        <dbReference type="ARBA" id="ARBA00022801"/>
    </source>
</evidence>
<dbReference type="PANTHER" id="PTHR14226">
    <property type="entry name" value="NEUROPATHY TARGET ESTERASE/SWISS CHEESE D.MELANOGASTER"/>
    <property type="match status" value="1"/>
</dbReference>
<dbReference type="AlphaFoldDB" id="A0A0G4J923"/>
<dbReference type="InterPro" id="IPR050301">
    <property type="entry name" value="NTE"/>
</dbReference>
<dbReference type="GO" id="GO:0004806">
    <property type="term" value="F:triacylglycerol lipase activity"/>
    <property type="evidence" value="ECO:0007669"/>
    <property type="project" value="InterPro"/>
</dbReference>
<organism evidence="7 9">
    <name type="scientific">Plasmodiophora brassicae</name>
    <name type="common">Clubroot disease agent</name>
    <dbReference type="NCBI Taxonomy" id="37360"/>
    <lineage>
        <taxon>Eukaryota</taxon>
        <taxon>Sar</taxon>
        <taxon>Rhizaria</taxon>
        <taxon>Endomyxa</taxon>
        <taxon>Phytomyxea</taxon>
        <taxon>Plasmodiophorida</taxon>
        <taxon>Plasmodiophoridae</taxon>
        <taxon>Plasmodiophora</taxon>
    </lineage>
</organism>
<evidence type="ECO:0000256" key="3">
    <source>
        <dbReference type="ARBA" id="ARBA00023098"/>
    </source>
</evidence>
<evidence type="ECO:0000259" key="6">
    <source>
        <dbReference type="PROSITE" id="PS51635"/>
    </source>
</evidence>
<feature type="short sequence motif" description="GXSXG" evidence="4">
    <location>
        <begin position="214"/>
        <end position="218"/>
    </location>
</feature>
<dbReference type="Pfam" id="PF01734">
    <property type="entry name" value="Patatin"/>
    <property type="match status" value="1"/>
</dbReference>
<geneLocation type="mitochondrion" evidence="8"/>
<dbReference type="Proteomes" id="UP000290189">
    <property type="component" value="Unassembled WGS sequence"/>
</dbReference>